<evidence type="ECO:0000256" key="1">
    <source>
        <dbReference type="SAM" id="Phobius"/>
    </source>
</evidence>
<keyword evidence="1" id="KW-0812">Transmembrane</keyword>
<evidence type="ECO:0000313" key="3">
    <source>
        <dbReference type="Proteomes" id="UP000295560"/>
    </source>
</evidence>
<feature type="transmembrane region" description="Helical" evidence="1">
    <location>
        <begin position="184"/>
        <end position="207"/>
    </location>
</feature>
<dbReference type="EMBL" id="SMFZ01000001">
    <property type="protein sequence ID" value="TCK26541.1"/>
    <property type="molecule type" value="Genomic_DNA"/>
</dbReference>
<proteinExistence type="predicted"/>
<dbReference type="RefSeq" id="WP_132423923.1">
    <property type="nucleotide sequence ID" value="NZ_SMFZ01000001.1"/>
</dbReference>
<evidence type="ECO:0000313" key="2">
    <source>
        <dbReference type="EMBL" id="TCK26541.1"/>
    </source>
</evidence>
<organism evidence="2 3">
    <name type="scientific">Pseudonocardia endophytica</name>
    <dbReference type="NCBI Taxonomy" id="401976"/>
    <lineage>
        <taxon>Bacteria</taxon>
        <taxon>Bacillati</taxon>
        <taxon>Actinomycetota</taxon>
        <taxon>Actinomycetes</taxon>
        <taxon>Pseudonocardiales</taxon>
        <taxon>Pseudonocardiaceae</taxon>
        <taxon>Pseudonocardia</taxon>
    </lineage>
</organism>
<dbReference type="Proteomes" id="UP000295560">
    <property type="component" value="Unassembled WGS sequence"/>
</dbReference>
<dbReference type="Pfam" id="PF12730">
    <property type="entry name" value="ABC2_membrane_4"/>
    <property type="match status" value="1"/>
</dbReference>
<reference evidence="2 3" key="1">
    <citation type="submission" date="2019-03" db="EMBL/GenBank/DDBJ databases">
        <title>Sequencing the genomes of 1000 actinobacteria strains.</title>
        <authorList>
            <person name="Klenk H.-P."/>
        </authorList>
    </citation>
    <scope>NUCLEOTIDE SEQUENCE [LARGE SCALE GENOMIC DNA]</scope>
    <source>
        <strain evidence="2 3">DSM 44969</strain>
    </source>
</reference>
<name>A0A4R1HYD8_PSEEN</name>
<comment type="caution">
    <text evidence="2">The sequence shown here is derived from an EMBL/GenBank/DDBJ whole genome shotgun (WGS) entry which is preliminary data.</text>
</comment>
<accession>A0A4R1HYD8</accession>
<keyword evidence="1" id="KW-0472">Membrane</keyword>
<dbReference type="AlphaFoldDB" id="A0A4R1HYD8"/>
<keyword evidence="3" id="KW-1185">Reference proteome</keyword>
<feature type="transmembrane region" description="Helical" evidence="1">
    <location>
        <begin position="69"/>
        <end position="88"/>
    </location>
</feature>
<keyword evidence="1" id="KW-1133">Transmembrane helix</keyword>
<gene>
    <name evidence="2" type="ORF">EV378_2378</name>
</gene>
<protein>
    <submittedName>
        <fullName evidence="2">ABC-2 type transport system permease protein</fullName>
    </submittedName>
</protein>
<feature type="transmembrane region" description="Helical" evidence="1">
    <location>
        <begin position="32"/>
        <end position="49"/>
    </location>
</feature>
<feature type="transmembrane region" description="Helical" evidence="1">
    <location>
        <begin position="227"/>
        <end position="252"/>
    </location>
</feature>
<feature type="transmembrane region" description="Helical" evidence="1">
    <location>
        <begin position="153"/>
        <end position="172"/>
    </location>
</feature>
<feature type="transmembrane region" description="Helical" evidence="1">
    <location>
        <begin position="109"/>
        <end position="141"/>
    </location>
</feature>
<sequence length="257" mass="26149">MTGPTPVRPTTAPMHRLLRSELALVVPRPRTAATLSALLVIPLMAAFGLHALGSGVPGLAVLPVSAHPYTAPVLVVPVVLVAADAFGAERAHRTLDLLRLAPVGDARLVALKSAGVLVTALLGGTVTALVALLAGLVLLGAGDYSIGGTLGRGIAIGLWLSVQLAGLGVLLLPLSMLVRRTTGIVAVGLLLCVVAFLPNLPGWVVAVLPNGGWESATTALTSSPVDWSPVLGTAGRAAVYALVGAVATVWLLRRRDE</sequence>